<dbReference type="GO" id="GO:1904680">
    <property type="term" value="F:peptide transmembrane transporter activity"/>
    <property type="evidence" value="ECO:0007669"/>
    <property type="project" value="TreeGrafter"/>
</dbReference>
<reference evidence="7 9" key="2">
    <citation type="submission" date="2014-10" db="EMBL/GenBank/DDBJ databases">
        <title>Paracoccus sanguinis sp. nov., isolated from clinical specimens of New York State patients.</title>
        <authorList>
            <person name="Mingle L.A."/>
            <person name="Cole J.A."/>
            <person name="Lapierre P."/>
            <person name="Musser K.A."/>
        </authorList>
    </citation>
    <scope>NUCLEOTIDE SEQUENCE [LARGE SCALE GENOMIC DNA]</scope>
    <source>
        <strain evidence="7 9">JCM 14014</strain>
    </source>
</reference>
<reference evidence="7 9" key="1">
    <citation type="submission" date="2014-09" db="EMBL/GenBank/DDBJ databases">
        <authorList>
            <person name="McGinnis J.M."/>
            <person name="Wolfgang W.J."/>
        </authorList>
    </citation>
    <scope>NUCLEOTIDE SEQUENCE [LARGE SCALE GENOMIC DNA]</scope>
    <source>
        <strain evidence="7 9">JCM 14014</strain>
    </source>
</reference>
<evidence type="ECO:0000313" key="7">
    <source>
        <dbReference type="EMBL" id="KGJ06112.1"/>
    </source>
</evidence>
<accession>A0A099F7M9</accession>
<keyword evidence="9" id="KW-1185">Reference proteome</keyword>
<dbReference type="STRING" id="376733.SAMN04487972_104184"/>
<dbReference type="EMBL" id="FOJO01000004">
    <property type="protein sequence ID" value="SFA46237.1"/>
    <property type="molecule type" value="Genomic_DNA"/>
</dbReference>
<comment type="similarity">
    <text evidence="2">Belongs to the bacterial solute-binding protein 5 family.</text>
</comment>
<dbReference type="PANTHER" id="PTHR30290:SF10">
    <property type="entry name" value="PERIPLASMIC OLIGOPEPTIDE-BINDING PROTEIN-RELATED"/>
    <property type="match status" value="1"/>
</dbReference>
<dbReference type="GO" id="GO:0043190">
    <property type="term" value="C:ATP-binding cassette (ABC) transporter complex"/>
    <property type="evidence" value="ECO:0007669"/>
    <property type="project" value="InterPro"/>
</dbReference>
<dbReference type="PIRSF" id="PIRSF002741">
    <property type="entry name" value="MppA"/>
    <property type="match status" value="1"/>
</dbReference>
<evidence type="ECO:0000256" key="1">
    <source>
        <dbReference type="ARBA" id="ARBA00004418"/>
    </source>
</evidence>
<keyword evidence="4 5" id="KW-0732">Signal</keyword>
<dbReference type="GO" id="GO:0015833">
    <property type="term" value="P:peptide transport"/>
    <property type="evidence" value="ECO:0007669"/>
    <property type="project" value="TreeGrafter"/>
</dbReference>
<dbReference type="Proteomes" id="UP000029846">
    <property type="component" value="Unassembled WGS sequence"/>
</dbReference>
<name>A0A099F7M9_9RHOB</name>
<dbReference type="Gene3D" id="3.90.76.10">
    <property type="entry name" value="Dipeptide-binding Protein, Domain 1"/>
    <property type="match status" value="1"/>
</dbReference>
<sequence length="539" mass="58995">MIRPSPLTALAVALATVLAATLPAMAVEPALDEALAAGQELAIAIPQEIRSLDPAMATSRGETDLLNQLFEGLMTADADGAPVPGAAAEYSLSPDRKTYEFRLRETKWSNGDPLTAADFAFAWRRVLDPETASPHAWFIEAMNVENAAAIARREKPPEDLGIRVLDDRRLQVTLTGPMPHFLKMLSHPATFPVPMKLVAAEGADWAQPGKLAGNGAYRLDGQSPGGEAVLSGNPGYHGAAGTILTGLRFVPVSEPGEALKRYLDGEFDWLLQPPAGQIARLRQDHPGQAITPPYACSYGYLFNLSAKGAPALKERALRQALSDALDRDAIAGAVLRGGQRPALGWTHWAANGRIAPDIETSDWSLDERREKARALLAEAGYGPERPLRLMLRLNRSEGDRAVAQAARQAWQEIGVEAELAEDAWSRFHERLQDGDFDLARYAWCADYNDPRSFLDLSGSGRSIGAWSNAEYDALLERALAAEDPAPLYRQAEEMLLGDMALIPLYHYTRPMLIRPDLRGYPMRNALGQWYAREMYRVAP</sequence>
<dbReference type="CDD" id="cd08504">
    <property type="entry name" value="PBP2_OppA"/>
    <property type="match status" value="1"/>
</dbReference>
<protein>
    <submittedName>
        <fullName evidence="8">Oligopeptide transport system substrate-binding protein</fullName>
    </submittedName>
</protein>
<proteinExistence type="inferred from homology"/>
<comment type="subcellular location">
    <subcellularLocation>
        <location evidence="1">Periplasm</location>
    </subcellularLocation>
</comment>
<dbReference type="Pfam" id="PF00496">
    <property type="entry name" value="SBP_bac_5"/>
    <property type="match status" value="1"/>
</dbReference>
<evidence type="ECO:0000259" key="6">
    <source>
        <dbReference type="Pfam" id="PF00496"/>
    </source>
</evidence>
<feature type="domain" description="Solute-binding protein family 5" evidence="6">
    <location>
        <begin position="82"/>
        <end position="461"/>
    </location>
</feature>
<dbReference type="FunFam" id="3.90.76.10:FF:000001">
    <property type="entry name" value="Oligopeptide ABC transporter substrate-binding protein"/>
    <property type="match status" value="1"/>
</dbReference>
<evidence type="ECO:0000313" key="9">
    <source>
        <dbReference type="Proteomes" id="UP000029846"/>
    </source>
</evidence>
<dbReference type="SUPFAM" id="SSF53850">
    <property type="entry name" value="Periplasmic binding protein-like II"/>
    <property type="match status" value="1"/>
</dbReference>
<organism evidence="7 9">
    <name type="scientific">Paracoccus halophilus</name>
    <dbReference type="NCBI Taxonomy" id="376733"/>
    <lineage>
        <taxon>Bacteria</taxon>
        <taxon>Pseudomonadati</taxon>
        <taxon>Pseudomonadota</taxon>
        <taxon>Alphaproteobacteria</taxon>
        <taxon>Rhodobacterales</taxon>
        <taxon>Paracoccaceae</taxon>
        <taxon>Paracoccus</taxon>
    </lineage>
</organism>
<reference evidence="8 10" key="3">
    <citation type="submission" date="2016-10" db="EMBL/GenBank/DDBJ databases">
        <authorList>
            <person name="de Groot N.N."/>
        </authorList>
    </citation>
    <scope>NUCLEOTIDE SEQUENCE [LARGE SCALE GENOMIC DNA]</scope>
    <source>
        <strain evidence="8 10">CGMCC 1.6117</strain>
    </source>
</reference>
<feature type="signal peptide" evidence="5">
    <location>
        <begin position="1"/>
        <end position="26"/>
    </location>
</feature>
<dbReference type="GO" id="GO:0030288">
    <property type="term" value="C:outer membrane-bounded periplasmic space"/>
    <property type="evidence" value="ECO:0007669"/>
    <property type="project" value="TreeGrafter"/>
</dbReference>
<evidence type="ECO:0000313" key="10">
    <source>
        <dbReference type="Proteomes" id="UP000182312"/>
    </source>
</evidence>
<dbReference type="Gene3D" id="3.10.105.10">
    <property type="entry name" value="Dipeptide-binding Protein, Domain 3"/>
    <property type="match status" value="1"/>
</dbReference>
<evidence type="ECO:0000256" key="3">
    <source>
        <dbReference type="ARBA" id="ARBA00022448"/>
    </source>
</evidence>
<dbReference type="InterPro" id="IPR030678">
    <property type="entry name" value="Peptide/Ni-bd"/>
</dbReference>
<dbReference type="Gene3D" id="3.40.190.10">
    <property type="entry name" value="Periplasmic binding protein-like II"/>
    <property type="match status" value="1"/>
</dbReference>
<evidence type="ECO:0000313" key="8">
    <source>
        <dbReference type="EMBL" id="SFA46237.1"/>
    </source>
</evidence>
<gene>
    <name evidence="7" type="ORF">IT41_02830</name>
    <name evidence="8" type="ORF">SAMN04487972_104184</name>
</gene>
<dbReference type="EMBL" id="JRKN01000003">
    <property type="protein sequence ID" value="KGJ06112.1"/>
    <property type="molecule type" value="Genomic_DNA"/>
</dbReference>
<dbReference type="eggNOG" id="COG4166">
    <property type="taxonomic scope" value="Bacteria"/>
</dbReference>
<keyword evidence="3" id="KW-0813">Transport</keyword>
<evidence type="ECO:0000256" key="5">
    <source>
        <dbReference type="SAM" id="SignalP"/>
    </source>
</evidence>
<feature type="chain" id="PRO_5010409423" evidence="5">
    <location>
        <begin position="27"/>
        <end position="539"/>
    </location>
</feature>
<dbReference type="InterPro" id="IPR039424">
    <property type="entry name" value="SBP_5"/>
</dbReference>
<dbReference type="PANTHER" id="PTHR30290">
    <property type="entry name" value="PERIPLASMIC BINDING COMPONENT OF ABC TRANSPORTER"/>
    <property type="match status" value="1"/>
</dbReference>
<dbReference type="AlphaFoldDB" id="A0A099F7M9"/>
<evidence type="ECO:0000256" key="2">
    <source>
        <dbReference type="ARBA" id="ARBA00005695"/>
    </source>
</evidence>
<dbReference type="InterPro" id="IPR000914">
    <property type="entry name" value="SBP_5_dom"/>
</dbReference>
<evidence type="ECO:0000256" key="4">
    <source>
        <dbReference type="ARBA" id="ARBA00022729"/>
    </source>
</evidence>
<dbReference type="RefSeq" id="WP_036738654.1">
    <property type="nucleotide sequence ID" value="NZ_FOJO01000004.1"/>
</dbReference>
<dbReference type="Proteomes" id="UP000182312">
    <property type="component" value="Unassembled WGS sequence"/>
</dbReference>